<dbReference type="Proteomes" id="UP000248856">
    <property type="component" value="Unassembled WGS sequence"/>
</dbReference>
<comment type="caution">
    <text evidence="3">The sequence shown here is derived from an EMBL/GenBank/DDBJ whole genome shotgun (WGS) entry which is preliminary data.</text>
</comment>
<dbReference type="PROSITE" id="PS51257">
    <property type="entry name" value="PROKAR_LIPOPROTEIN"/>
    <property type="match status" value="1"/>
</dbReference>
<dbReference type="AlphaFoldDB" id="A0A328YT48"/>
<comment type="similarity">
    <text evidence="1">Belongs to the UPF0065 (bug) family.</text>
</comment>
<evidence type="ECO:0000313" key="4">
    <source>
        <dbReference type="Proteomes" id="UP000248856"/>
    </source>
</evidence>
<protein>
    <submittedName>
        <fullName evidence="3">Tripartite-type tricarboxylate transporter receptor subunit TctC</fullName>
    </submittedName>
</protein>
<dbReference type="Gene3D" id="3.40.190.10">
    <property type="entry name" value="Periplasmic binding protein-like II"/>
    <property type="match status" value="1"/>
</dbReference>
<dbReference type="RefSeq" id="WP_111879713.1">
    <property type="nucleotide sequence ID" value="NZ_CBCSGC010000127.1"/>
</dbReference>
<organism evidence="3 4">
    <name type="scientific">Paracidovorax anthurii</name>
    <dbReference type="NCBI Taxonomy" id="78229"/>
    <lineage>
        <taxon>Bacteria</taxon>
        <taxon>Pseudomonadati</taxon>
        <taxon>Pseudomonadota</taxon>
        <taxon>Betaproteobacteria</taxon>
        <taxon>Burkholderiales</taxon>
        <taxon>Comamonadaceae</taxon>
        <taxon>Paracidovorax</taxon>
    </lineage>
</organism>
<dbReference type="CDD" id="cd07012">
    <property type="entry name" value="PBP2_Bug_TTT"/>
    <property type="match status" value="1"/>
</dbReference>
<dbReference type="PIRSF" id="PIRSF017082">
    <property type="entry name" value="YflP"/>
    <property type="match status" value="1"/>
</dbReference>
<keyword evidence="2" id="KW-0732">Signal</keyword>
<sequence>MKKILTALSFGMAALAACAQAWPEKPVTLVVPFPPGGSTDQVARAVGPRLTEKFKQSFLVDNRPGATGTIGATFAQRAAPDGATFLVTSLGPLVIVPHLLKSLPYDPLKDFDLITVAVQSPNVLVVPANSPHKSVADVIAHQKAHPGTMSFASAGNGSSDHLTAELFWQQTGTRGVHIPYKGGAPAHTDLIGGQVDASFQNINAVMQYIKGGKMRALAVTSPRRSPVLPDVPTLAEAGVKNVEVASWQAIVAPKGLPAAVREKAHAAFIEALNDPKVREPFVSIGFEIVANTPEQFAAFQRQEYARWKKVIETGKITID</sequence>
<dbReference type="Pfam" id="PF03401">
    <property type="entry name" value="TctC"/>
    <property type="match status" value="1"/>
</dbReference>
<dbReference type="OrthoDB" id="8678477at2"/>
<dbReference type="EMBL" id="QLTA01000039">
    <property type="protein sequence ID" value="RAR77181.1"/>
    <property type="molecule type" value="Genomic_DNA"/>
</dbReference>
<evidence type="ECO:0000313" key="3">
    <source>
        <dbReference type="EMBL" id="RAR77181.1"/>
    </source>
</evidence>
<dbReference type="SUPFAM" id="SSF53850">
    <property type="entry name" value="Periplasmic binding protein-like II"/>
    <property type="match status" value="1"/>
</dbReference>
<gene>
    <name evidence="3" type="ORF">AX018_103924</name>
</gene>
<dbReference type="InterPro" id="IPR005064">
    <property type="entry name" value="BUG"/>
</dbReference>
<dbReference type="PANTHER" id="PTHR42928:SF5">
    <property type="entry name" value="BLR1237 PROTEIN"/>
    <property type="match status" value="1"/>
</dbReference>
<evidence type="ECO:0000256" key="1">
    <source>
        <dbReference type="ARBA" id="ARBA00006987"/>
    </source>
</evidence>
<feature type="chain" id="PRO_5016245683" evidence="2">
    <location>
        <begin position="22"/>
        <end position="319"/>
    </location>
</feature>
<accession>A0A328YT48</accession>
<evidence type="ECO:0000256" key="2">
    <source>
        <dbReference type="SAM" id="SignalP"/>
    </source>
</evidence>
<keyword evidence="3" id="KW-0675">Receptor</keyword>
<name>A0A328YT48_9BURK</name>
<feature type="signal peptide" evidence="2">
    <location>
        <begin position="1"/>
        <end position="21"/>
    </location>
</feature>
<dbReference type="Gene3D" id="3.40.190.150">
    <property type="entry name" value="Bordetella uptake gene, domain 1"/>
    <property type="match status" value="1"/>
</dbReference>
<keyword evidence="4" id="KW-1185">Reference proteome</keyword>
<dbReference type="PANTHER" id="PTHR42928">
    <property type="entry name" value="TRICARBOXYLATE-BINDING PROTEIN"/>
    <property type="match status" value="1"/>
</dbReference>
<reference evidence="3 4" key="1">
    <citation type="submission" date="2018-06" db="EMBL/GenBank/DDBJ databases">
        <title>Genomic Encyclopedia of Archaeal and Bacterial Type Strains, Phase II (KMG-II): from individual species to whole genera.</title>
        <authorList>
            <person name="Goeker M."/>
        </authorList>
    </citation>
    <scope>NUCLEOTIDE SEQUENCE [LARGE SCALE GENOMIC DNA]</scope>
    <source>
        <strain evidence="3 4">CFPB 3232</strain>
    </source>
</reference>
<proteinExistence type="inferred from homology"/>
<dbReference type="InterPro" id="IPR042100">
    <property type="entry name" value="Bug_dom1"/>
</dbReference>